<protein>
    <submittedName>
        <fullName evidence="2">Uncharacterized protein</fullName>
    </submittedName>
</protein>
<dbReference type="Proteomes" id="UP001628179">
    <property type="component" value="Unassembled WGS sequence"/>
</dbReference>
<evidence type="ECO:0000256" key="1">
    <source>
        <dbReference type="SAM" id="MobiDB-lite"/>
    </source>
</evidence>
<gene>
    <name evidence="2" type="ORF">MFIFM68171_05686</name>
</gene>
<sequence>MALRQKLSKPFVVAPSSESDHTHTVVFLHRFPESTADEELPSKVLSAKKTGNHKNLLEQFPTIRRVFPYLKTGARPYGDLTPQEKRTIGLVPGSTPTSPRFSSRKPSRLMASTSSFWEAFLHLSLTFSISNGLTLP</sequence>
<dbReference type="GeneID" id="98176429"/>
<evidence type="ECO:0000313" key="3">
    <source>
        <dbReference type="Proteomes" id="UP001628179"/>
    </source>
</evidence>
<evidence type="ECO:0000313" key="2">
    <source>
        <dbReference type="EMBL" id="GAB1315476.1"/>
    </source>
</evidence>
<feature type="region of interest" description="Disordered" evidence="1">
    <location>
        <begin position="77"/>
        <end position="106"/>
    </location>
</feature>
<comment type="caution">
    <text evidence="2">The sequence shown here is derived from an EMBL/GenBank/DDBJ whole genome shotgun (WGS) entry which is preliminary data.</text>
</comment>
<keyword evidence="3" id="KW-1185">Reference proteome</keyword>
<proteinExistence type="predicted"/>
<dbReference type="EMBL" id="BAAFSV010000003">
    <property type="protein sequence ID" value="GAB1315476.1"/>
    <property type="molecule type" value="Genomic_DNA"/>
</dbReference>
<reference evidence="2 3" key="1">
    <citation type="submission" date="2024-09" db="EMBL/GenBank/DDBJ databases">
        <title>Itraconazole resistance in Madurella fahalii resulting from another homologue of gene encoding cytochrome P450 14-alpha sterol demethylase (CYP51).</title>
        <authorList>
            <person name="Yoshioka I."/>
            <person name="Fahal A.H."/>
            <person name="Kaneko S."/>
            <person name="Yaguchi T."/>
        </authorList>
    </citation>
    <scope>NUCLEOTIDE SEQUENCE [LARGE SCALE GENOMIC DNA]</scope>
    <source>
        <strain evidence="2 3">IFM 68171</strain>
    </source>
</reference>
<accession>A0ABQ0GCL2</accession>
<organism evidence="2 3">
    <name type="scientific">Madurella fahalii</name>
    <dbReference type="NCBI Taxonomy" id="1157608"/>
    <lineage>
        <taxon>Eukaryota</taxon>
        <taxon>Fungi</taxon>
        <taxon>Dikarya</taxon>
        <taxon>Ascomycota</taxon>
        <taxon>Pezizomycotina</taxon>
        <taxon>Sordariomycetes</taxon>
        <taxon>Sordariomycetidae</taxon>
        <taxon>Sordariales</taxon>
        <taxon>Sordariales incertae sedis</taxon>
        <taxon>Madurella</taxon>
    </lineage>
</organism>
<dbReference type="RefSeq" id="XP_070917207.1">
    <property type="nucleotide sequence ID" value="XM_071061106.1"/>
</dbReference>
<name>A0ABQ0GCL2_9PEZI</name>